<dbReference type="eggNOG" id="COG0697">
    <property type="taxonomic scope" value="Bacteria"/>
</dbReference>
<evidence type="ECO:0000313" key="3">
    <source>
        <dbReference type="Proteomes" id="UP000028534"/>
    </source>
</evidence>
<proteinExistence type="predicted"/>
<name>A0A084EHN0_SPHYA</name>
<keyword evidence="1" id="KW-1133">Transmembrane helix</keyword>
<feature type="transmembrane region" description="Helical" evidence="1">
    <location>
        <begin position="197"/>
        <end position="220"/>
    </location>
</feature>
<dbReference type="EMBL" id="JGVR01000022">
    <property type="protein sequence ID" value="KEZ17472.1"/>
    <property type="molecule type" value="Genomic_DNA"/>
</dbReference>
<feature type="transmembrane region" description="Helical" evidence="1">
    <location>
        <begin position="98"/>
        <end position="119"/>
    </location>
</feature>
<dbReference type="AlphaFoldDB" id="A0A084EHN0"/>
<reference evidence="2 3" key="1">
    <citation type="submission" date="2014-03" db="EMBL/GenBank/DDBJ databases">
        <title>Genome sequence of Sphingobium yanoikuyae B1.</title>
        <authorList>
            <person name="Gan H.M."/>
            <person name="Gan H.Y."/>
            <person name="Savka M.A."/>
        </authorList>
    </citation>
    <scope>NUCLEOTIDE SEQUENCE [LARGE SCALE GENOMIC DNA]</scope>
    <source>
        <strain evidence="2 3">B1</strain>
    </source>
</reference>
<keyword evidence="1" id="KW-0472">Membrane</keyword>
<evidence type="ECO:0000313" key="2">
    <source>
        <dbReference type="EMBL" id="KEZ17472.1"/>
    </source>
</evidence>
<feature type="transmembrane region" description="Helical" evidence="1">
    <location>
        <begin position="131"/>
        <end position="150"/>
    </location>
</feature>
<sequence>MNQSRASGAILAGIFCGMGAGALWGLVFLAPEIVPGFSPLEQAIGRYLAYGLMSVLLVAPRWRAIRPLLTARILWALAWLALAGNLFYYVLLVSAVQMGGIAMTSLVVGFLPVAVTIVGSRQAGAVPLRHLAPSLLLCVAGALCIGWQAIVMPGGGAVATRIIGFACAVGALISWTAFAIGNAHWLRRMDGITSQDWNFLIGLATGAQALLFLPLVPWLGSGTHDAADWTRFAAVVIAVALFASIVGNALWNRMTRLLPLTMVGQMILFETGFALLYGFIWEARLPTPLEGTAFVLVILSVLSCIAAHRRPVPAEASIAA</sequence>
<dbReference type="STRING" id="13690.AX777_19090"/>
<gene>
    <name evidence="2" type="ORF">CP98_03474</name>
</gene>
<feature type="transmembrane region" description="Helical" evidence="1">
    <location>
        <begin position="9"/>
        <end position="31"/>
    </location>
</feature>
<dbReference type="RefSeq" id="WP_037521179.1">
    <property type="nucleotide sequence ID" value="NZ_JGVR01000022.1"/>
</dbReference>
<feature type="transmembrane region" description="Helical" evidence="1">
    <location>
        <begin position="43"/>
        <end position="62"/>
    </location>
</feature>
<feature type="transmembrane region" description="Helical" evidence="1">
    <location>
        <begin position="258"/>
        <end position="280"/>
    </location>
</feature>
<dbReference type="Proteomes" id="UP000028534">
    <property type="component" value="Unassembled WGS sequence"/>
</dbReference>
<accession>A0A084EHN0</accession>
<feature type="transmembrane region" description="Helical" evidence="1">
    <location>
        <begin position="232"/>
        <end position="251"/>
    </location>
</feature>
<evidence type="ECO:0000256" key="1">
    <source>
        <dbReference type="SAM" id="Phobius"/>
    </source>
</evidence>
<dbReference type="PATRIC" id="fig|13690.10.peg.3557"/>
<organism evidence="2 3">
    <name type="scientific">Sphingobium yanoikuyae</name>
    <name type="common">Sphingomonas yanoikuyae</name>
    <dbReference type="NCBI Taxonomy" id="13690"/>
    <lineage>
        <taxon>Bacteria</taxon>
        <taxon>Pseudomonadati</taxon>
        <taxon>Pseudomonadota</taxon>
        <taxon>Alphaproteobacteria</taxon>
        <taxon>Sphingomonadales</taxon>
        <taxon>Sphingomonadaceae</taxon>
        <taxon>Sphingobium</taxon>
    </lineage>
</organism>
<protein>
    <submittedName>
        <fullName evidence="2">EamA-like transporter family</fullName>
    </submittedName>
</protein>
<feature type="transmembrane region" description="Helical" evidence="1">
    <location>
        <begin position="292"/>
        <end position="308"/>
    </location>
</feature>
<keyword evidence="1" id="KW-0812">Transmembrane</keyword>
<comment type="caution">
    <text evidence="2">The sequence shown here is derived from an EMBL/GenBank/DDBJ whole genome shotgun (WGS) entry which is preliminary data.</text>
</comment>
<feature type="transmembrane region" description="Helical" evidence="1">
    <location>
        <begin position="74"/>
        <end position="92"/>
    </location>
</feature>
<feature type="transmembrane region" description="Helical" evidence="1">
    <location>
        <begin position="162"/>
        <end position="185"/>
    </location>
</feature>